<evidence type="ECO:0000259" key="2">
    <source>
        <dbReference type="PROSITE" id="PS51462"/>
    </source>
</evidence>
<sequence>MADSSSAPAFTSGTAPAPITSSTNASSKDGQGLLTLLEVVDRCDSFPRSNPVPAKIGQLELRYVDLRIGTEKIGQMHVSLLPFVKAYNGSQRPIFDIVEDEKGMATSCTFMPWLDDCQSRSEAIAGMLNEWRKDETNFPCLKGWRDEKYGIFSAQTGDIAVAIERSACGLFGVHAYGVHINGFVQKGTRPQDVDMWIARRSLTKPTYPGMLDNMVAGGLAYGHSPKYTVIKECMEEASIPKEIAETAYPTSTITYIKLLKDGQTQPETQIIYDLELPVDYNPKPCDSEVADFRRWTLDECLVAIRQGLFKPNCACVQLDFMIRRGYLTPENEPDYLELITRLHRTIGLPITKVWPTFQEK</sequence>
<dbReference type="PROSITE" id="PS51462">
    <property type="entry name" value="NUDIX"/>
    <property type="match status" value="1"/>
</dbReference>
<dbReference type="PANTHER" id="PTHR13622">
    <property type="entry name" value="THIAMIN PYROPHOSPHOKINASE"/>
    <property type="match status" value="1"/>
</dbReference>
<gene>
    <name evidence="3" type="ORF">DFQ27_006120</name>
</gene>
<proteinExistence type="predicted"/>
<feature type="domain" description="Nudix hydrolase" evidence="2">
    <location>
        <begin position="175"/>
        <end position="319"/>
    </location>
</feature>
<dbReference type="AlphaFoldDB" id="A0A9P6U0X2"/>
<dbReference type="FunFam" id="3.90.79.10:FF:000019">
    <property type="entry name" value="Thiamin pyrophosphokinase, putative"/>
    <property type="match status" value="1"/>
</dbReference>
<dbReference type="InterPro" id="IPR015797">
    <property type="entry name" value="NUDIX_hydrolase-like_dom_sf"/>
</dbReference>
<dbReference type="CDD" id="cd03676">
    <property type="entry name" value="NUDIX_Tnr3_like"/>
    <property type="match status" value="1"/>
</dbReference>
<dbReference type="InterPro" id="IPR000086">
    <property type="entry name" value="NUDIX_hydrolase_dom"/>
</dbReference>
<dbReference type="OrthoDB" id="10261522at2759"/>
<evidence type="ECO:0000256" key="1">
    <source>
        <dbReference type="SAM" id="MobiDB-lite"/>
    </source>
</evidence>
<dbReference type="PANTHER" id="PTHR13622:SF8">
    <property type="entry name" value="THIAMIN PYROPHOSPHOKINASE 1"/>
    <property type="match status" value="1"/>
</dbReference>
<dbReference type="SUPFAM" id="SSF55811">
    <property type="entry name" value="Nudix"/>
    <property type="match status" value="1"/>
</dbReference>
<dbReference type="Gene3D" id="3.90.79.10">
    <property type="entry name" value="Nucleoside Triphosphate Pyrophosphohydrolase"/>
    <property type="match status" value="1"/>
</dbReference>
<dbReference type="EMBL" id="JAAAJB010000447">
    <property type="protein sequence ID" value="KAG0255693.1"/>
    <property type="molecule type" value="Genomic_DNA"/>
</dbReference>
<dbReference type="Pfam" id="PF15916">
    <property type="entry name" value="DUF4743"/>
    <property type="match status" value="1"/>
</dbReference>
<protein>
    <recommendedName>
        <fullName evidence="2">Nudix hydrolase domain-containing protein</fullName>
    </recommendedName>
</protein>
<feature type="region of interest" description="Disordered" evidence="1">
    <location>
        <begin position="1"/>
        <end position="28"/>
    </location>
</feature>
<organism evidence="3 4">
    <name type="scientific">Actinomortierella ambigua</name>
    <dbReference type="NCBI Taxonomy" id="1343610"/>
    <lineage>
        <taxon>Eukaryota</taxon>
        <taxon>Fungi</taxon>
        <taxon>Fungi incertae sedis</taxon>
        <taxon>Mucoromycota</taxon>
        <taxon>Mortierellomycotina</taxon>
        <taxon>Mortierellomycetes</taxon>
        <taxon>Mortierellales</taxon>
        <taxon>Mortierellaceae</taxon>
        <taxon>Actinomortierella</taxon>
    </lineage>
</organism>
<name>A0A9P6U0X2_9FUNG</name>
<dbReference type="InterPro" id="IPR031804">
    <property type="entry name" value="DUF4743"/>
</dbReference>
<keyword evidence="4" id="KW-1185">Reference proteome</keyword>
<evidence type="ECO:0000313" key="4">
    <source>
        <dbReference type="Proteomes" id="UP000807716"/>
    </source>
</evidence>
<comment type="caution">
    <text evidence="3">The sequence shown here is derived from an EMBL/GenBank/DDBJ whole genome shotgun (WGS) entry which is preliminary data.</text>
</comment>
<dbReference type="Pfam" id="PF00293">
    <property type="entry name" value="NUDIX"/>
    <property type="match status" value="1"/>
</dbReference>
<dbReference type="Proteomes" id="UP000807716">
    <property type="component" value="Unassembled WGS sequence"/>
</dbReference>
<reference evidence="3" key="1">
    <citation type="journal article" date="2020" name="Fungal Divers.">
        <title>Resolving the Mortierellaceae phylogeny through synthesis of multi-gene phylogenetics and phylogenomics.</title>
        <authorList>
            <person name="Vandepol N."/>
            <person name="Liber J."/>
            <person name="Desiro A."/>
            <person name="Na H."/>
            <person name="Kennedy M."/>
            <person name="Barry K."/>
            <person name="Grigoriev I.V."/>
            <person name="Miller A.N."/>
            <person name="O'Donnell K."/>
            <person name="Stajich J.E."/>
            <person name="Bonito G."/>
        </authorList>
    </citation>
    <scope>NUCLEOTIDE SEQUENCE</scope>
    <source>
        <strain evidence="3">BC1065</strain>
    </source>
</reference>
<dbReference type="GO" id="GO:0044715">
    <property type="term" value="F:8-oxo-dGDP phosphatase activity"/>
    <property type="evidence" value="ECO:0007669"/>
    <property type="project" value="TreeGrafter"/>
</dbReference>
<evidence type="ECO:0000313" key="3">
    <source>
        <dbReference type="EMBL" id="KAG0255693.1"/>
    </source>
</evidence>
<accession>A0A9P6U0X2</accession>